<protein>
    <recommendedName>
        <fullName evidence="3">Lytic transglycosylase domain-containing protein</fullName>
    </recommendedName>
</protein>
<sequence length="48" mass="5325">MQEYKDPQKALQAYNGGPKAVGKYPESIRYSKEVLASAGMYELAKGEE</sequence>
<comment type="caution">
    <text evidence="1">The sequence shown here is derived from an EMBL/GenBank/DDBJ whole genome shotgun (WGS) entry which is preliminary data.</text>
</comment>
<dbReference type="AlphaFoldDB" id="A0A5C7J5I6"/>
<evidence type="ECO:0000313" key="1">
    <source>
        <dbReference type="EMBL" id="TXG75836.1"/>
    </source>
</evidence>
<gene>
    <name evidence="1" type="ORF">E6Q11_06485</name>
</gene>
<organism evidence="1 2">
    <name type="scientific">Candidatus Dojkabacteria bacterium</name>
    <dbReference type="NCBI Taxonomy" id="2099670"/>
    <lineage>
        <taxon>Bacteria</taxon>
        <taxon>Candidatus Dojkabacteria</taxon>
    </lineage>
</organism>
<accession>A0A5C7J5I6</accession>
<evidence type="ECO:0000313" key="2">
    <source>
        <dbReference type="Proteomes" id="UP000321026"/>
    </source>
</evidence>
<evidence type="ECO:0008006" key="3">
    <source>
        <dbReference type="Google" id="ProtNLM"/>
    </source>
</evidence>
<dbReference type="Proteomes" id="UP000321026">
    <property type="component" value="Unassembled WGS sequence"/>
</dbReference>
<reference evidence="1 2" key="1">
    <citation type="submission" date="2018-09" db="EMBL/GenBank/DDBJ databases">
        <title>Metagenome Assembled Genomes from an Advanced Water Purification Facility.</title>
        <authorList>
            <person name="Stamps B.W."/>
            <person name="Spear J.R."/>
        </authorList>
    </citation>
    <scope>NUCLEOTIDE SEQUENCE [LARGE SCALE GENOMIC DNA]</scope>
    <source>
        <strain evidence="1">Bin_63_2</strain>
    </source>
</reference>
<dbReference type="Gene3D" id="1.10.530.10">
    <property type="match status" value="1"/>
</dbReference>
<proteinExistence type="predicted"/>
<dbReference type="EMBL" id="SSDS01000101">
    <property type="protein sequence ID" value="TXG75836.1"/>
    <property type="molecule type" value="Genomic_DNA"/>
</dbReference>
<name>A0A5C7J5I6_9BACT</name>